<protein>
    <submittedName>
        <fullName evidence="2">Uncharacterized protein</fullName>
    </submittedName>
</protein>
<evidence type="ECO:0000313" key="3">
    <source>
        <dbReference type="Proteomes" id="UP000006222"/>
    </source>
</evidence>
<feature type="compositionally biased region" description="Polar residues" evidence="1">
    <location>
        <begin position="35"/>
        <end position="53"/>
    </location>
</feature>
<comment type="caution">
    <text evidence="2">The sequence shown here is derived from an EMBL/GenBank/DDBJ whole genome shotgun (WGS) entry which is preliminary data.</text>
</comment>
<dbReference type="PATRIC" id="fig|991778.3.peg.4462"/>
<evidence type="ECO:0000256" key="1">
    <source>
        <dbReference type="SAM" id="MobiDB-lite"/>
    </source>
</evidence>
<dbReference type="EMBL" id="AFAR01000205">
    <property type="protein sequence ID" value="EGF25872.1"/>
    <property type="molecule type" value="Genomic_DNA"/>
</dbReference>
<gene>
    <name evidence="2" type="ORF">RBWH47_06023</name>
</gene>
<name>F2AWV9_RHOBT</name>
<organism evidence="2 3">
    <name type="scientific">Rhodopirellula baltica WH47</name>
    <dbReference type="NCBI Taxonomy" id="991778"/>
    <lineage>
        <taxon>Bacteria</taxon>
        <taxon>Pseudomonadati</taxon>
        <taxon>Planctomycetota</taxon>
        <taxon>Planctomycetia</taxon>
        <taxon>Pirellulales</taxon>
        <taxon>Pirellulaceae</taxon>
        <taxon>Rhodopirellula</taxon>
    </lineage>
</organism>
<dbReference type="AlphaFoldDB" id="F2AWV9"/>
<feature type="region of interest" description="Disordered" evidence="1">
    <location>
        <begin position="1"/>
        <end position="53"/>
    </location>
</feature>
<accession>F2AWV9</accession>
<reference evidence="2 3" key="1">
    <citation type="journal article" date="2013" name="Mar. Genomics">
        <title>Expression of sulfatases in Rhodopirellula baltica and the diversity of sulfatases in the genus Rhodopirellula.</title>
        <authorList>
            <person name="Wegner C.E."/>
            <person name="Richter-Heitmann T."/>
            <person name="Klindworth A."/>
            <person name="Klockow C."/>
            <person name="Richter M."/>
            <person name="Achstetter T."/>
            <person name="Glockner F.O."/>
            <person name="Harder J."/>
        </authorList>
    </citation>
    <scope>NUCLEOTIDE SEQUENCE [LARGE SCALE GENOMIC DNA]</scope>
    <source>
        <strain evidence="2 3">WH47</strain>
    </source>
</reference>
<dbReference type="Proteomes" id="UP000006222">
    <property type="component" value="Unassembled WGS sequence"/>
</dbReference>
<evidence type="ECO:0000313" key="2">
    <source>
        <dbReference type="EMBL" id="EGF25872.1"/>
    </source>
</evidence>
<sequence>MSWHRLEQNGIAGVSSDRKRRPHVGQLILTGGSMQGSSVDSVGQVASFSRRTR</sequence>
<proteinExistence type="predicted"/>